<sequence>MSRLLEGYSGIGDIIKSLHSHGGSLVYGILLILLIVCRNKKDREDMITAIGKMKVAIDAMSEETTLHLHMRVREVRSDNKTLQQKVDDMNQRLRVNDQANWDNFISRIQSHFNVPEAPDYPCTEHKVCKVATASLMDSDDTESTASIEEGNLEVLHERAEFKE</sequence>
<name>A0A2J6T5N1_9HELO</name>
<keyword evidence="1" id="KW-1133">Transmembrane helix</keyword>
<gene>
    <name evidence="2" type="ORF">K444DRAFT_631136</name>
</gene>
<dbReference type="AlphaFoldDB" id="A0A2J6T5N1"/>
<dbReference type="GeneID" id="36591390"/>
<accession>A0A2J6T5N1</accession>
<dbReference type="RefSeq" id="XP_024735231.1">
    <property type="nucleotide sequence ID" value="XM_024883313.1"/>
</dbReference>
<keyword evidence="1" id="KW-0472">Membrane</keyword>
<evidence type="ECO:0000256" key="1">
    <source>
        <dbReference type="SAM" id="Phobius"/>
    </source>
</evidence>
<dbReference type="Proteomes" id="UP000235371">
    <property type="component" value="Unassembled WGS sequence"/>
</dbReference>
<protein>
    <submittedName>
        <fullName evidence="2">Uncharacterized protein</fullName>
    </submittedName>
</protein>
<reference evidence="2 3" key="1">
    <citation type="submission" date="2016-04" db="EMBL/GenBank/DDBJ databases">
        <title>A degradative enzymes factory behind the ericoid mycorrhizal symbiosis.</title>
        <authorList>
            <consortium name="DOE Joint Genome Institute"/>
            <person name="Martino E."/>
            <person name="Morin E."/>
            <person name="Grelet G."/>
            <person name="Kuo A."/>
            <person name="Kohler A."/>
            <person name="Daghino S."/>
            <person name="Barry K."/>
            <person name="Choi C."/>
            <person name="Cichocki N."/>
            <person name="Clum A."/>
            <person name="Copeland A."/>
            <person name="Hainaut M."/>
            <person name="Haridas S."/>
            <person name="Labutti K."/>
            <person name="Lindquist E."/>
            <person name="Lipzen A."/>
            <person name="Khouja H.-R."/>
            <person name="Murat C."/>
            <person name="Ohm R."/>
            <person name="Olson A."/>
            <person name="Spatafora J."/>
            <person name="Veneault-Fourrey C."/>
            <person name="Henrissat B."/>
            <person name="Grigoriev I."/>
            <person name="Martin F."/>
            <person name="Perotto S."/>
        </authorList>
    </citation>
    <scope>NUCLEOTIDE SEQUENCE [LARGE SCALE GENOMIC DNA]</scope>
    <source>
        <strain evidence="2 3">E</strain>
    </source>
</reference>
<dbReference type="InParanoid" id="A0A2J6T5N1"/>
<keyword evidence="3" id="KW-1185">Reference proteome</keyword>
<dbReference type="EMBL" id="KZ613825">
    <property type="protein sequence ID" value="PMD58327.1"/>
    <property type="molecule type" value="Genomic_DNA"/>
</dbReference>
<feature type="transmembrane region" description="Helical" evidence="1">
    <location>
        <begin position="20"/>
        <end position="37"/>
    </location>
</feature>
<evidence type="ECO:0000313" key="3">
    <source>
        <dbReference type="Proteomes" id="UP000235371"/>
    </source>
</evidence>
<keyword evidence="1" id="KW-0812">Transmembrane</keyword>
<proteinExistence type="predicted"/>
<evidence type="ECO:0000313" key="2">
    <source>
        <dbReference type="EMBL" id="PMD58327.1"/>
    </source>
</evidence>
<organism evidence="2 3">
    <name type="scientific">Hyaloscypha bicolor E</name>
    <dbReference type="NCBI Taxonomy" id="1095630"/>
    <lineage>
        <taxon>Eukaryota</taxon>
        <taxon>Fungi</taxon>
        <taxon>Dikarya</taxon>
        <taxon>Ascomycota</taxon>
        <taxon>Pezizomycotina</taxon>
        <taxon>Leotiomycetes</taxon>
        <taxon>Helotiales</taxon>
        <taxon>Hyaloscyphaceae</taxon>
        <taxon>Hyaloscypha</taxon>
        <taxon>Hyaloscypha bicolor</taxon>
    </lineage>
</organism>